<organism evidence="3 4">
    <name type="scientific">Aphanomyces astaci</name>
    <name type="common">Crayfish plague agent</name>
    <dbReference type="NCBI Taxonomy" id="112090"/>
    <lineage>
        <taxon>Eukaryota</taxon>
        <taxon>Sar</taxon>
        <taxon>Stramenopiles</taxon>
        <taxon>Oomycota</taxon>
        <taxon>Saprolegniomycetes</taxon>
        <taxon>Saprolegniales</taxon>
        <taxon>Verrucalvaceae</taxon>
        <taxon>Aphanomyces</taxon>
    </lineage>
</organism>
<keyword evidence="1" id="KW-0175">Coiled coil</keyword>
<feature type="coiled-coil region" evidence="1">
    <location>
        <begin position="41"/>
        <end position="108"/>
    </location>
</feature>
<evidence type="ECO:0000313" key="3">
    <source>
        <dbReference type="EMBL" id="RHY77351.1"/>
    </source>
</evidence>
<dbReference type="AlphaFoldDB" id="A0A397EBP1"/>
<name>A0A397EBP1_APHAT</name>
<evidence type="ECO:0000256" key="1">
    <source>
        <dbReference type="SAM" id="Coils"/>
    </source>
</evidence>
<feature type="region of interest" description="Disordered" evidence="2">
    <location>
        <begin position="1"/>
        <end position="30"/>
    </location>
</feature>
<evidence type="ECO:0000313" key="4">
    <source>
        <dbReference type="Proteomes" id="UP000266643"/>
    </source>
</evidence>
<sequence>MWSALFGSDETPRPEGDDDQQDKVYGAGEEPDAMQMLLGRLTNLMERLGEAEYSKKQWEKQARSLQVSNEQLKYELEYSSDAQLRERIDDLTAMNEALKEVKVTLEKDAEAKDTLLRTHEDDIARLTDALHEGSLEKENMDHKLEQLKVSSAEDLERLSLSLERQAAHVARLESECELHAQGRQQDAQTFHSIEEDLRGTITSLQAEAARRDIEVKATTDRLYAMEQHFQGELDRQKQVEDTLRAACASYEGQVDAEKAKAASIELKLEQFQAELVTKAAVEAQSQWKEDALRSLTHQVKAVQKELSDALQLNLELTNHVDTIERAKRTFMADLERDRVAAEVATKALKHQLVVVEADLAAQKLSAEAALASERAEVETKSHEIANLRQSIYGFEQVIATATSNEDALRVELETMHGRMTLLTAEVQAVDRDWTAKYDALLEEWRVAKQVAADQEEANKVLADQVDVLKRAVDDAQINAAAEVQVGQLQAEIAQLQAEISLEREQFHARAEASRVDVEQLRQSATALQGNVATWEQAAADATAQVELLRHENENLTNLHANAERALSTLEMERQSWVSTAQASAEEIEKLAQRLSQSQAEEGHVASLEGRITDLEGSIAELNTRHAADLGRLDEQRKAEVEALRQQVANSQEFATECEATGLEWEEKADALLAELASAQEQLRTVEVAADQGNQMLANELEAAKVAKDEALAQLEGERRRGEDLDLQMAQKQSDLNLVTQNLNETKGHLDMVKAELQQAKQGVAEAARHAADARRVLEKEWKDDLERALAQRQELDAALTASQDRISQLERSVHHEHATAAQWAAEKQALEASLACERSASVELKAAHDSLVQEIMTATRHVKDKDAQVEALTLQLAARTDEFKQTTEQLRRDVAQSQAMVGNVHASAEMASQNLEDHIRELQEQMHAHNNKFEAETEDLLEEISSLNGQISELQVQNNVLSARAHRLARDLAQYVKLPADDMALVLNPNTPNLWELLANGMEQLKSDLEVASTYAANLDQMGDEHGGIYIDHPATSRRRPQSPTMEWWRRGFSSTL</sequence>
<dbReference type="EMBL" id="QUTD01001794">
    <property type="protein sequence ID" value="RHY77351.1"/>
    <property type="molecule type" value="Genomic_DNA"/>
</dbReference>
<feature type="coiled-coil region" evidence="1">
    <location>
        <begin position="778"/>
        <end position="812"/>
    </location>
</feature>
<gene>
    <name evidence="3" type="ORF">DYB30_011326</name>
</gene>
<feature type="coiled-coil region" evidence="1">
    <location>
        <begin position="451"/>
        <end position="624"/>
    </location>
</feature>
<dbReference type="Gene3D" id="1.20.5.1700">
    <property type="match status" value="1"/>
</dbReference>
<proteinExistence type="predicted"/>
<feature type="coiled-coil region" evidence="1">
    <location>
        <begin position="254"/>
        <end position="312"/>
    </location>
</feature>
<comment type="caution">
    <text evidence="3">The sequence shown here is derived from an EMBL/GenBank/DDBJ whole genome shotgun (WGS) entry which is preliminary data.</text>
</comment>
<reference evidence="3 4" key="1">
    <citation type="submission" date="2018-08" db="EMBL/GenBank/DDBJ databases">
        <title>Aphanomyces genome sequencing and annotation.</title>
        <authorList>
            <person name="Minardi D."/>
            <person name="Oidtmann B."/>
            <person name="Van Der Giezen M."/>
            <person name="Studholme D.J."/>
        </authorList>
    </citation>
    <scope>NUCLEOTIDE SEQUENCE [LARGE SCALE GENOMIC DNA]</scope>
    <source>
        <strain evidence="3 4">D2</strain>
    </source>
</reference>
<protein>
    <submittedName>
        <fullName evidence="3">Uncharacterized protein</fullName>
    </submittedName>
</protein>
<feature type="coiled-coil region" evidence="1">
    <location>
        <begin position="661"/>
        <end position="720"/>
    </location>
</feature>
<accession>A0A397EBP1</accession>
<dbReference type="Proteomes" id="UP000266643">
    <property type="component" value="Unassembled WGS sequence"/>
</dbReference>
<feature type="coiled-coil region" evidence="1">
    <location>
        <begin position="905"/>
        <end position="957"/>
    </location>
</feature>
<evidence type="ECO:0000256" key="2">
    <source>
        <dbReference type="SAM" id="MobiDB-lite"/>
    </source>
</evidence>